<keyword evidence="2" id="KW-1185">Reference proteome</keyword>
<dbReference type="GO" id="GO:0009116">
    <property type="term" value="P:nucleoside metabolic process"/>
    <property type="evidence" value="ECO:0007669"/>
    <property type="project" value="InterPro"/>
</dbReference>
<accession>A0A9W8UY11</accession>
<name>A0A9W8UY11_9HYPO</name>
<dbReference type="InterPro" id="IPR053137">
    <property type="entry name" value="NLR-like"/>
</dbReference>
<organism evidence="1 2">
    <name type="scientific">Fusarium falciforme</name>
    <dbReference type="NCBI Taxonomy" id="195108"/>
    <lineage>
        <taxon>Eukaryota</taxon>
        <taxon>Fungi</taxon>
        <taxon>Dikarya</taxon>
        <taxon>Ascomycota</taxon>
        <taxon>Pezizomycotina</taxon>
        <taxon>Sordariomycetes</taxon>
        <taxon>Hypocreomycetidae</taxon>
        <taxon>Hypocreales</taxon>
        <taxon>Nectriaceae</taxon>
        <taxon>Fusarium</taxon>
        <taxon>Fusarium solani species complex</taxon>
    </lineage>
</organism>
<dbReference type="PANTHER" id="PTHR46082">
    <property type="entry name" value="ATP/GTP-BINDING PROTEIN-RELATED"/>
    <property type="match status" value="1"/>
</dbReference>
<reference evidence="1" key="1">
    <citation type="submission" date="2022-09" db="EMBL/GenBank/DDBJ databases">
        <title>Fusarium specimens isolated from Avocado Roots.</title>
        <authorList>
            <person name="Stajich J."/>
            <person name="Roper C."/>
            <person name="Heimlech-Rivalta G."/>
        </authorList>
    </citation>
    <scope>NUCLEOTIDE SEQUENCE</scope>
    <source>
        <strain evidence="1">A02</strain>
    </source>
</reference>
<dbReference type="InterPro" id="IPR035994">
    <property type="entry name" value="Nucleoside_phosphorylase_sf"/>
</dbReference>
<gene>
    <name evidence="1" type="ORF">NW755_010156</name>
</gene>
<evidence type="ECO:0000313" key="1">
    <source>
        <dbReference type="EMBL" id="KAJ4182658.1"/>
    </source>
</evidence>
<dbReference type="Proteomes" id="UP001152087">
    <property type="component" value="Unassembled WGS sequence"/>
</dbReference>
<sequence>MSPTEFVHGDYTVGWVCALPKEQTAATAMLDAEHPGLPKPLTDSNTYTLGIVGNQNVVTACLPKGKYGTSSAATVAARMLDTVPSIKFGLMVGIGGGIPPKFRLGYVVFPGVVQWDFGKAEKGGHLRRIIALNNSPGALLTAL</sequence>
<proteinExistence type="predicted"/>
<comment type="caution">
    <text evidence="1">The sequence shown here is derived from an EMBL/GenBank/DDBJ whole genome shotgun (WGS) entry which is preliminary data.</text>
</comment>
<evidence type="ECO:0000313" key="2">
    <source>
        <dbReference type="Proteomes" id="UP001152087"/>
    </source>
</evidence>
<dbReference type="AlphaFoldDB" id="A0A9W8UY11"/>
<dbReference type="EMBL" id="JAOQAV010000033">
    <property type="protein sequence ID" value="KAJ4182658.1"/>
    <property type="molecule type" value="Genomic_DNA"/>
</dbReference>
<dbReference type="GO" id="GO:0003824">
    <property type="term" value="F:catalytic activity"/>
    <property type="evidence" value="ECO:0007669"/>
    <property type="project" value="InterPro"/>
</dbReference>
<evidence type="ECO:0008006" key="3">
    <source>
        <dbReference type="Google" id="ProtNLM"/>
    </source>
</evidence>
<dbReference type="Gene3D" id="3.40.50.1580">
    <property type="entry name" value="Nucleoside phosphorylase domain"/>
    <property type="match status" value="1"/>
</dbReference>
<dbReference type="PANTHER" id="PTHR46082:SF11">
    <property type="entry name" value="AAA+ ATPASE DOMAIN-CONTAINING PROTEIN-RELATED"/>
    <property type="match status" value="1"/>
</dbReference>
<dbReference type="SUPFAM" id="SSF53167">
    <property type="entry name" value="Purine and uridine phosphorylases"/>
    <property type="match status" value="1"/>
</dbReference>
<protein>
    <recommendedName>
        <fullName evidence="3">Nucleoside phosphorylase domain-containing protein</fullName>
    </recommendedName>
</protein>